<name>A0A2K2D2A7_BRADI</name>
<dbReference type="Gramene" id="PNT68423">
    <property type="protein sequence ID" value="PNT68423"/>
    <property type="gene ID" value="BRADI_3g40385v3"/>
</dbReference>
<dbReference type="Gramene" id="PNT68422">
    <property type="protein sequence ID" value="PNT68422"/>
    <property type="gene ID" value="BRADI_3g40385v3"/>
</dbReference>
<dbReference type="Proteomes" id="UP000008810">
    <property type="component" value="Chromosome 3"/>
</dbReference>
<dbReference type="EnsemblPlants" id="PNT68422">
    <property type="protein sequence ID" value="PNT68422"/>
    <property type="gene ID" value="BRADI_3g40385v3"/>
</dbReference>
<protein>
    <submittedName>
        <fullName evidence="1 2">Uncharacterized protein</fullName>
    </submittedName>
</protein>
<reference evidence="1" key="2">
    <citation type="submission" date="2017-06" db="EMBL/GenBank/DDBJ databases">
        <title>WGS assembly of Brachypodium distachyon.</title>
        <authorList>
            <consortium name="The International Brachypodium Initiative"/>
            <person name="Lucas S."/>
            <person name="Harmon-Smith M."/>
            <person name="Lail K."/>
            <person name="Tice H."/>
            <person name="Grimwood J."/>
            <person name="Bruce D."/>
            <person name="Barry K."/>
            <person name="Shu S."/>
            <person name="Lindquist E."/>
            <person name="Wang M."/>
            <person name="Pitluck S."/>
            <person name="Vogel J.P."/>
            <person name="Garvin D.F."/>
            <person name="Mockler T.C."/>
            <person name="Schmutz J."/>
            <person name="Rokhsar D."/>
            <person name="Bevan M.W."/>
        </authorList>
    </citation>
    <scope>NUCLEOTIDE SEQUENCE</scope>
    <source>
        <strain evidence="1">Bd21</strain>
    </source>
</reference>
<dbReference type="EnsemblPlants" id="PNT68423">
    <property type="protein sequence ID" value="PNT68423"/>
    <property type="gene ID" value="BRADI_3g40385v3"/>
</dbReference>
<organism evidence="1">
    <name type="scientific">Brachypodium distachyon</name>
    <name type="common">Purple false brome</name>
    <name type="synonym">Trachynia distachya</name>
    <dbReference type="NCBI Taxonomy" id="15368"/>
    <lineage>
        <taxon>Eukaryota</taxon>
        <taxon>Viridiplantae</taxon>
        <taxon>Streptophyta</taxon>
        <taxon>Embryophyta</taxon>
        <taxon>Tracheophyta</taxon>
        <taxon>Spermatophyta</taxon>
        <taxon>Magnoliopsida</taxon>
        <taxon>Liliopsida</taxon>
        <taxon>Poales</taxon>
        <taxon>Poaceae</taxon>
        <taxon>BOP clade</taxon>
        <taxon>Pooideae</taxon>
        <taxon>Stipodae</taxon>
        <taxon>Brachypodieae</taxon>
        <taxon>Brachypodium</taxon>
    </lineage>
</organism>
<dbReference type="EMBL" id="CM000882">
    <property type="protein sequence ID" value="PNT68423.1"/>
    <property type="molecule type" value="Genomic_DNA"/>
</dbReference>
<evidence type="ECO:0000313" key="1">
    <source>
        <dbReference type="EMBL" id="PNT68422.1"/>
    </source>
</evidence>
<accession>A0A2K2D2A7</accession>
<gene>
    <name evidence="1" type="ORF">BRADI_3g40385v3</name>
</gene>
<reference evidence="2" key="3">
    <citation type="submission" date="2018-08" db="UniProtKB">
        <authorList>
            <consortium name="EnsemblPlants"/>
        </authorList>
    </citation>
    <scope>IDENTIFICATION</scope>
    <source>
        <strain evidence="2">cv. Bd21</strain>
    </source>
</reference>
<dbReference type="InParanoid" id="A0A2K2D2A7"/>
<keyword evidence="3" id="KW-1185">Reference proteome</keyword>
<reference evidence="1 2" key="1">
    <citation type="journal article" date="2010" name="Nature">
        <title>Genome sequencing and analysis of the model grass Brachypodium distachyon.</title>
        <authorList>
            <consortium name="International Brachypodium Initiative"/>
        </authorList>
    </citation>
    <scope>NUCLEOTIDE SEQUENCE [LARGE SCALE GENOMIC DNA]</scope>
    <source>
        <strain evidence="1 2">Bd21</strain>
    </source>
</reference>
<evidence type="ECO:0000313" key="2">
    <source>
        <dbReference type="EnsemblPlants" id="PNT68422"/>
    </source>
</evidence>
<proteinExistence type="predicted"/>
<dbReference type="EMBL" id="CM000882">
    <property type="protein sequence ID" value="PNT68422.1"/>
    <property type="molecule type" value="Genomic_DNA"/>
</dbReference>
<sequence length="173" mass="19215">MKSIVSSAYCRWDTPPGRRWGTSPCRWPFPLAACSIVPKASPTRLKSKGDKGSPCLSPLKVCERLLEEWQITSSRRQANTWCTARLQRGLMRQSTKRSTEHFGPIHGGSMRLFLASNTDDVQVLSQEFSSAVRGPDSTIAWTDRVLVSLNRWEGPVRCLINVISQLGVDAGLA</sequence>
<dbReference type="AlphaFoldDB" id="A0A2K2D2A7"/>
<evidence type="ECO:0000313" key="3">
    <source>
        <dbReference type="Proteomes" id="UP000008810"/>
    </source>
</evidence>